<dbReference type="InterPro" id="IPR025736">
    <property type="entry name" value="PucR_C-HTH_dom"/>
</dbReference>
<organism evidence="2 3">
    <name type="scientific">Jingyaoa shaoxingensis</name>
    <dbReference type="NCBI Taxonomy" id="2763671"/>
    <lineage>
        <taxon>Bacteria</taxon>
        <taxon>Bacillati</taxon>
        <taxon>Bacillota</taxon>
        <taxon>Clostridia</taxon>
        <taxon>Lachnospirales</taxon>
        <taxon>Lachnospiraceae</taxon>
        <taxon>Jingyaoa</taxon>
    </lineage>
</organism>
<gene>
    <name evidence="2" type="ORF">H8716_06340</name>
</gene>
<name>A0ABR7N8H3_9FIRM</name>
<comment type="caution">
    <text evidence="2">The sequence shown here is derived from an EMBL/GenBank/DDBJ whole genome shotgun (WGS) entry which is preliminary data.</text>
</comment>
<evidence type="ECO:0000313" key="3">
    <source>
        <dbReference type="Proteomes" id="UP000657421"/>
    </source>
</evidence>
<dbReference type="InterPro" id="IPR042070">
    <property type="entry name" value="PucR_C-HTH_sf"/>
</dbReference>
<dbReference type="RefSeq" id="WP_249307735.1">
    <property type="nucleotide sequence ID" value="NZ_JACRSZ010000005.1"/>
</dbReference>
<evidence type="ECO:0000313" key="2">
    <source>
        <dbReference type="EMBL" id="MBC8572704.1"/>
    </source>
</evidence>
<feature type="domain" description="PucR C-terminal helix-turn-helix" evidence="1">
    <location>
        <begin position="423"/>
        <end position="475"/>
    </location>
</feature>
<dbReference type="InterPro" id="IPR051448">
    <property type="entry name" value="CdaR-like_regulators"/>
</dbReference>
<evidence type="ECO:0000259" key="1">
    <source>
        <dbReference type="Pfam" id="PF13556"/>
    </source>
</evidence>
<dbReference type="PANTHER" id="PTHR33744:SF15">
    <property type="entry name" value="CARBOHYDRATE DIACID REGULATOR"/>
    <property type="match status" value="1"/>
</dbReference>
<dbReference type="EMBL" id="JACRSZ010000005">
    <property type="protein sequence ID" value="MBC8572704.1"/>
    <property type="molecule type" value="Genomic_DNA"/>
</dbReference>
<dbReference type="Pfam" id="PF13556">
    <property type="entry name" value="HTH_30"/>
    <property type="match status" value="1"/>
</dbReference>
<dbReference type="Gene3D" id="1.10.10.2840">
    <property type="entry name" value="PucR C-terminal helix-turn-helix domain"/>
    <property type="match status" value="1"/>
</dbReference>
<dbReference type="Proteomes" id="UP000657421">
    <property type="component" value="Unassembled WGS sequence"/>
</dbReference>
<protein>
    <submittedName>
        <fullName evidence="2">Helix-turn-helix domain-containing protein</fullName>
    </submittedName>
</protein>
<keyword evidence="3" id="KW-1185">Reference proteome</keyword>
<proteinExistence type="predicted"/>
<reference evidence="2 3" key="1">
    <citation type="submission" date="2020-08" db="EMBL/GenBank/DDBJ databases">
        <title>Genome public.</title>
        <authorList>
            <person name="Liu C."/>
            <person name="Sun Q."/>
        </authorList>
    </citation>
    <scope>NUCLEOTIDE SEQUENCE [LARGE SCALE GENOMIC DNA]</scope>
    <source>
        <strain evidence="2 3">NSJ-46</strain>
    </source>
</reference>
<dbReference type="PANTHER" id="PTHR33744">
    <property type="entry name" value="CARBOHYDRATE DIACID REGULATOR"/>
    <property type="match status" value="1"/>
</dbReference>
<sequence>MKLSMWMIANQISELDIKLEIREEAPAVLNSARLAYATNCVHIYREQDYVVCDGEGDRIFIYDMEITRVFELVQSIFDAHEDWISKIKEAVDRQDYQAAMDQAYKMFKNPMVLFDANNKVLGRTSVYGEHALDSEWAYLSRYGYSSVNAVNMIKFHSGNSEFYSYDKVNYTLPQNQIIDLSGTTLCLYFNNMICGRINLIAKERRLNQGDMQLLERLIEVLQPAMGQSLQKDPVSSTSNVFLNVMLEKLYDPVKLEMQLKYMGWKANDTYYITLIHFTEQDAKENQGRQMNSLMRMLIQNLTDASIYVWQDDLVLLSTRNLSKEYDACMLLRNLVVHNPVCVGFSLPDQEGISEISRFYRQAKYALERGMKAEKPKAFQYFETYAMEYLLTARVQARDKIMAVMPAVYRLWKEKQNGDEMFYTLLCFLDHERSITQTSAELFMHRNTTVYRMKKIQESMGVDLDDAKVRNYCHISMHFLDALEKTEGIV</sequence>
<accession>A0ABR7N8H3</accession>